<evidence type="ECO:0000259" key="4">
    <source>
        <dbReference type="Pfam" id="PF01425"/>
    </source>
</evidence>
<gene>
    <name evidence="5" type="ORF">D5S18_26645</name>
</gene>
<evidence type="ECO:0000256" key="2">
    <source>
        <dbReference type="ARBA" id="ARBA00009199"/>
    </source>
</evidence>
<dbReference type="GO" id="GO:0004040">
    <property type="term" value="F:amidase activity"/>
    <property type="evidence" value="ECO:0007669"/>
    <property type="project" value="UniProtKB-EC"/>
</dbReference>
<dbReference type="InterPro" id="IPR000120">
    <property type="entry name" value="Amidase"/>
</dbReference>
<feature type="domain" description="Amidase" evidence="4">
    <location>
        <begin position="27"/>
        <end position="449"/>
    </location>
</feature>
<dbReference type="Gene3D" id="3.90.1300.10">
    <property type="entry name" value="Amidase signature (AS) domain"/>
    <property type="match status" value="1"/>
</dbReference>
<comment type="similarity">
    <text evidence="2">Belongs to the amidase family.</text>
</comment>
<proteinExistence type="inferred from homology"/>
<evidence type="ECO:0000256" key="3">
    <source>
        <dbReference type="ARBA" id="ARBA00012922"/>
    </source>
</evidence>
<name>A0A3A4KE94_9NOCA</name>
<evidence type="ECO:0000256" key="1">
    <source>
        <dbReference type="ARBA" id="ARBA00001311"/>
    </source>
</evidence>
<comment type="catalytic activity">
    <reaction evidence="1">
        <text>a monocarboxylic acid amide + H2O = a monocarboxylate + NH4(+)</text>
        <dbReference type="Rhea" id="RHEA:12020"/>
        <dbReference type="ChEBI" id="CHEBI:15377"/>
        <dbReference type="ChEBI" id="CHEBI:28938"/>
        <dbReference type="ChEBI" id="CHEBI:35757"/>
        <dbReference type="ChEBI" id="CHEBI:83628"/>
        <dbReference type="EC" id="3.5.1.4"/>
    </reaction>
</comment>
<dbReference type="EC" id="3.5.1.4" evidence="3"/>
<dbReference type="PANTHER" id="PTHR11895:SF7">
    <property type="entry name" value="GLUTAMYL-TRNA(GLN) AMIDOTRANSFERASE SUBUNIT A, MITOCHONDRIAL"/>
    <property type="match status" value="1"/>
</dbReference>
<accession>A0A3A4KE94</accession>
<reference evidence="5 6" key="1">
    <citation type="submission" date="2018-09" db="EMBL/GenBank/DDBJ databases">
        <title>YIM PH21274 draft genome.</title>
        <authorList>
            <person name="Miao C."/>
        </authorList>
    </citation>
    <scope>NUCLEOTIDE SEQUENCE [LARGE SCALE GENOMIC DNA]</scope>
    <source>
        <strain evidence="5 6">YIM PH 21724</strain>
    </source>
</reference>
<dbReference type="AlphaFoldDB" id="A0A3A4KE94"/>
<dbReference type="Pfam" id="PF01425">
    <property type="entry name" value="Amidase"/>
    <property type="match status" value="1"/>
</dbReference>
<evidence type="ECO:0000313" key="5">
    <source>
        <dbReference type="EMBL" id="RJO70779.1"/>
    </source>
</evidence>
<protein>
    <recommendedName>
        <fullName evidence="3">amidase</fullName>
        <ecNumber evidence="3">3.5.1.4</ecNumber>
    </recommendedName>
</protein>
<dbReference type="OrthoDB" id="182039at2"/>
<dbReference type="InterPro" id="IPR020556">
    <property type="entry name" value="Amidase_CS"/>
</dbReference>
<dbReference type="InterPro" id="IPR023631">
    <property type="entry name" value="Amidase_dom"/>
</dbReference>
<keyword evidence="6" id="KW-1185">Reference proteome</keyword>
<dbReference type="Proteomes" id="UP000266677">
    <property type="component" value="Unassembled WGS sequence"/>
</dbReference>
<dbReference type="EMBL" id="QZFU01000036">
    <property type="protein sequence ID" value="RJO70779.1"/>
    <property type="molecule type" value="Genomic_DNA"/>
</dbReference>
<dbReference type="InterPro" id="IPR036928">
    <property type="entry name" value="AS_sf"/>
</dbReference>
<dbReference type="PANTHER" id="PTHR11895">
    <property type="entry name" value="TRANSAMIDASE"/>
    <property type="match status" value="1"/>
</dbReference>
<evidence type="ECO:0000313" key="6">
    <source>
        <dbReference type="Proteomes" id="UP000266677"/>
    </source>
</evidence>
<organism evidence="5 6">
    <name type="scientific">Nocardia panacis</name>
    <dbReference type="NCBI Taxonomy" id="2340916"/>
    <lineage>
        <taxon>Bacteria</taxon>
        <taxon>Bacillati</taxon>
        <taxon>Actinomycetota</taxon>
        <taxon>Actinomycetes</taxon>
        <taxon>Mycobacteriales</taxon>
        <taxon>Nocardiaceae</taxon>
        <taxon>Nocardia</taxon>
    </lineage>
</organism>
<dbReference type="SUPFAM" id="SSF75304">
    <property type="entry name" value="Amidase signature (AS) enzymes"/>
    <property type="match status" value="1"/>
</dbReference>
<dbReference type="RefSeq" id="WP_120043836.1">
    <property type="nucleotide sequence ID" value="NZ_QZFU01000036.1"/>
</dbReference>
<dbReference type="PROSITE" id="PS00571">
    <property type="entry name" value="AMIDASES"/>
    <property type="match status" value="1"/>
</dbReference>
<sequence length="468" mass="48826">MTTTTRITTATEAAAALRSGEVTAARLLDQCLAAADANDERVGVYLTRFDEIARGRAAEVDAKIAAEHPLAPLDGIPLGLKDNLASGHGPTTAQSLVLDPAWGPDAGDGPVVRRLERAGAIITGKTTTMEFAVGLPDPDKPFPIPRNAWDIERWAGGSSSGSASGVAAGMFLAAIGTDTAGSIRIPAAFNGTTGLKPTFGRVPKTGVVPLGYTLDHVGPIARSAADCALLLSVIAGHDPIDPYSAATPIADYTGALTGDLTGLTLGVDTLDRYADGGIDAAQPGRFAAAVAELAEAGARIVPVEVPMYRELVAIDVVVMLAEGYTYHRRALRGQWDDYGRATRVILAAGSVVDAADYLQAQRVRRIAAGRMAELLDRVDVVLTPTGHLGAPRLDAMDQLQPLNVLASLHTPYWNPLGNPTLAAPIGLSADGLPLSISISGRHFDEATVLRVADAYQQRTGHHLADPTL</sequence>
<comment type="caution">
    <text evidence="5">The sequence shown here is derived from an EMBL/GenBank/DDBJ whole genome shotgun (WGS) entry which is preliminary data.</text>
</comment>